<gene>
    <name evidence="1" type="ordered locus">ACIAD2796</name>
</gene>
<sequence>MLDNIKTPFLSVPSLLSAQCVSTGKFKYLAIHVNNTPNSRRANDLLIGDIIKDSKVLND</sequence>
<evidence type="ECO:0000313" key="2">
    <source>
        <dbReference type="Proteomes" id="UP000000430"/>
    </source>
</evidence>
<dbReference type="OrthoDB" id="9794645at2"/>
<accession>Q6F8T0</accession>
<organism evidence="1 2">
    <name type="scientific">Acinetobacter baylyi (strain ATCC 33305 / BD413 / ADP1)</name>
    <dbReference type="NCBI Taxonomy" id="62977"/>
    <lineage>
        <taxon>Bacteria</taxon>
        <taxon>Pseudomonadati</taxon>
        <taxon>Pseudomonadota</taxon>
        <taxon>Gammaproteobacteria</taxon>
        <taxon>Moraxellales</taxon>
        <taxon>Moraxellaceae</taxon>
        <taxon>Acinetobacter</taxon>
    </lineage>
</organism>
<proteinExistence type="predicted"/>
<dbReference type="KEGG" id="aci:ACIAD2796"/>
<name>Q6F8T0_ACIAD</name>
<evidence type="ECO:0000313" key="1">
    <source>
        <dbReference type="EMBL" id="CAG69535.1"/>
    </source>
</evidence>
<dbReference type="BioCyc" id="ASP62977:ACIAD_RS12635-MONOMER"/>
<dbReference type="HOGENOM" id="CLU_2949579_0_0_6"/>
<dbReference type="eggNOG" id="COG2267">
    <property type="taxonomic scope" value="Bacteria"/>
</dbReference>
<protein>
    <submittedName>
        <fullName evidence="1">Uncharacterized protein</fullName>
    </submittedName>
</protein>
<dbReference type="Proteomes" id="UP000000430">
    <property type="component" value="Chromosome"/>
</dbReference>
<dbReference type="EMBL" id="CR543861">
    <property type="protein sequence ID" value="CAG69535.1"/>
    <property type="molecule type" value="Genomic_DNA"/>
</dbReference>
<reference evidence="1 2" key="1">
    <citation type="journal article" date="2004" name="Nucleic Acids Res.">
        <title>Unique features revealed by the genome sequence of Acinetobacter sp. ADP1, a versatile and naturally transformation competent bacterium.</title>
        <authorList>
            <person name="Barbe V."/>
            <person name="Vallenet D."/>
            <person name="Fonknechten N."/>
            <person name="Kreimeyer A."/>
            <person name="Oztas S."/>
            <person name="Labarre L."/>
            <person name="Cruveiller S."/>
            <person name="Robert C."/>
            <person name="Duprat S."/>
            <person name="Wincker P."/>
            <person name="Ornston L.N."/>
            <person name="Weissenbach J."/>
            <person name="Marliere P."/>
            <person name="Cohen G.N."/>
            <person name="Medigue C."/>
        </authorList>
    </citation>
    <scope>NUCLEOTIDE SEQUENCE [LARGE SCALE GENOMIC DNA]</scope>
    <source>
        <strain evidence="2">ATCC 33305 / BD413 / ADP1</strain>
    </source>
</reference>
<dbReference type="AlphaFoldDB" id="Q6F8T0"/>